<feature type="compositionally biased region" description="Low complexity" evidence="1">
    <location>
        <begin position="112"/>
        <end position="129"/>
    </location>
</feature>
<dbReference type="HOGENOM" id="CLU_831665_0_0_1"/>
<feature type="compositionally biased region" description="Polar residues" evidence="1">
    <location>
        <begin position="285"/>
        <end position="300"/>
    </location>
</feature>
<feature type="transmembrane region" description="Helical" evidence="2">
    <location>
        <begin position="144"/>
        <end position="165"/>
    </location>
</feature>
<feature type="compositionally biased region" description="Gly residues" evidence="1">
    <location>
        <begin position="324"/>
        <end position="334"/>
    </location>
</feature>
<evidence type="ECO:0000256" key="2">
    <source>
        <dbReference type="SAM" id="Phobius"/>
    </source>
</evidence>
<feature type="compositionally biased region" description="Low complexity" evidence="1">
    <location>
        <begin position="49"/>
        <end position="95"/>
    </location>
</feature>
<dbReference type="STRING" id="1442368.A0A0D2DP96"/>
<feature type="region of interest" description="Disordered" evidence="1">
    <location>
        <begin position="112"/>
        <end position="134"/>
    </location>
</feature>
<dbReference type="RefSeq" id="XP_013283374.1">
    <property type="nucleotide sequence ID" value="XM_013427920.1"/>
</dbReference>
<feature type="region of interest" description="Disordered" evidence="1">
    <location>
        <begin position="237"/>
        <end position="334"/>
    </location>
</feature>
<evidence type="ECO:0000256" key="1">
    <source>
        <dbReference type="SAM" id="MobiDB-lite"/>
    </source>
</evidence>
<reference evidence="3 4" key="1">
    <citation type="submission" date="2015-01" db="EMBL/GenBank/DDBJ databases">
        <title>The Genome Sequence of Fonsecaea pedrosoi CBS 271.37.</title>
        <authorList>
            <consortium name="The Broad Institute Genomics Platform"/>
            <person name="Cuomo C."/>
            <person name="de Hoog S."/>
            <person name="Gorbushina A."/>
            <person name="Stielow B."/>
            <person name="Teixiera M."/>
            <person name="Abouelleil A."/>
            <person name="Chapman S.B."/>
            <person name="Priest M."/>
            <person name="Young S.K."/>
            <person name="Wortman J."/>
            <person name="Nusbaum C."/>
            <person name="Birren B."/>
        </authorList>
    </citation>
    <scope>NUCLEOTIDE SEQUENCE [LARGE SCALE GENOMIC DNA]</scope>
    <source>
        <strain evidence="3 4">CBS 271.37</strain>
    </source>
</reference>
<feature type="compositionally biased region" description="Polar residues" evidence="1">
    <location>
        <begin position="256"/>
        <end position="269"/>
    </location>
</feature>
<sequence>MRGPSVSSVSDSSTTATSISSGVTWTSTACVAFGVPDPVACPGGALDPSGNSGTSSIASASSSLSETTSVDSSLDPTPSDLPSSTSTSTSTSSTGGTIFSVSSTDIAPAQTSASITASSSATNSTLPAPWIGHPQGRGHGHRNAMIVFPLIVGILIFLLMAIFLWRHYHPSSFHKVLDSIPGFGCFARWRKTREKNRQTRAIHRLGILTGDNGRFGGSGSVADDTYNRHLKKFEEDSARAKGKYSSDAGPHAPGSPFSTGNKSTKSGDTPRTPKLGSPWRYTPTKAGNSGRNNETDSLQSWEEAWFAMGSIAGAARERGEGEEGAGGQGWRKLG</sequence>
<evidence type="ECO:0000313" key="3">
    <source>
        <dbReference type="EMBL" id="KIW79566.1"/>
    </source>
</evidence>
<dbReference type="EMBL" id="KN846972">
    <property type="protein sequence ID" value="KIW79566.1"/>
    <property type="molecule type" value="Genomic_DNA"/>
</dbReference>
<accession>A0A0D2DP96</accession>
<keyword evidence="4" id="KW-1185">Reference proteome</keyword>
<keyword evidence="2" id="KW-0812">Transmembrane</keyword>
<dbReference type="GeneID" id="25305668"/>
<dbReference type="PROSITE" id="PS51257">
    <property type="entry name" value="PROKAR_LIPOPROTEIN"/>
    <property type="match status" value="1"/>
</dbReference>
<gene>
    <name evidence="3" type="ORF">Z517_06178</name>
</gene>
<evidence type="ECO:0000313" key="4">
    <source>
        <dbReference type="Proteomes" id="UP000053029"/>
    </source>
</evidence>
<dbReference type="Proteomes" id="UP000053029">
    <property type="component" value="Unassembled WGS sequence"/>
</dbReference>
<dbReference type="OrthoDB" id="4160303at2759"/>
<dbReference type="AlphaFoldDB" id="A0A0D2DP96"/>
<protein>
    <submittedName>
        <fullName evidence="3">Uncharacterized protein</fullName>
    </submittedName>
</protein>
<keyword evidence="2" id="KW-1133">Transmembrane helix</keyword>
<dbReference type="VEuPathDB" id="FungiDB:Z517_06178"/>
<organism evidence="3 4">
    <name type="scientific">Fonsecaea pedrosoi CBS 271.37</name>
    <dbReference type="NCBI Taxonomy" id="1442368"/>
    <lineage>
        <taxon>Eukaryota</taxon>
        <taxon>Fungi</taxon>
        <taxon>Dikarya</taxon>
        <taxon>Ascomycota</taxon>
        <taxon>Pezizomycotina</taxon>
        <taxon>Eurotiomycetes</taxon>
        <taxon>Chaetothyriomycetidae</taxon>
        <taxon>Chaetothyriales</taxon>
        <taxon>Herpotrichiellaceae</taxon>
        <taxon>Fonsecaea</taxon>
    </lineage>
</organism>
<name>A0A0D2DP96_9EURO</name>
<proteinExistence type="predicted"/>
<feature type="region of interest" description="Disordered" evidence="1">
    <location>
        <begin position="44"/>
        <end position="95"/>
    </location>
</feature>
<keyword evidence="2" id="KW-0472">Membrane</keyword>